<dbReference type="SUPFAM" id="SSF82861">
    <property type="entry name" value="Mechanosensitive channel protein MscS (YggB), transmembrane region"/>
    <property type="match status" value="1"/>
</dbReference>
<proteinExistence type="inferred from homology"/>
<gene>
    <name evidence="8" type="ORF">Cyrtocomes_00208</name>
</gene>
<evidence type="ECO:0000259" key="7">
    <source>
        <dbReference type="Pfam" id="PF00924"/>
    </source>
</evidence>
<comment type="subcellular location">
    <subcellularLocation>
        <location evidence="1">Membrane</location>
        <topology evidence="1">Multi-pass membrane protein</topology>
    </subcellularLocation>
</comment>
<dbReference type="PANTHER" id="PTHR30566:SF5">
    <property type="entry name" value="MECHANOSENSITIVE ION CHANNEL PROTEIN 1, MITOCHONDRIAL-RELATED"/>
    <property type="match status" value="1"/>
</dbReference>
<dbReference type="InterPro" id="IPR010920">
    <property type="entry name" value="LSM_dom_sf"/>
</dbReference>
<dbReference type="Gene3D" id="1.10.287.1260">
    <property type="match status" value="1"/>
</dbReference>
<keyword evidence="5 6" id="KW-0472">Membrane</keyword>
<sequence>MNSEIVSLVKASYQNALMLEIGLIAISTFLITNILRFFASKALTKIPDGFLRYTFYKEIITFIKKPLVMIIWVWSIATSLTLISEQYHIPVLNFMDSVRLILVSLIAGINFSALINNISKKMTKISMDPGNTYDKVTIEILTKIAKGFTFSITLVFLLRAVGVSVGAILAISGISGVALGFSIRDLLASFFGMIVLYSDKPFVVGDRIKLHNMPKGSNYGYVENIEWRITAMRTPAGKLVYIPNYMFCASTVENISRAKHSELMIHIDVEIVQISSIRTIIESLKSELIKINKIIESKGIYVEIHDLSKEVVGIDITCYSYDVEDMSVTNLKNDIFIRAVEIIRENHTELAKDHRLLEH</sequence>
<feature type="transmembrane region" description="Helical" evidence="6">
    <location>
        <begin position="97"/>
        <end position="118"/>
    </location>
</feature>
<evidence type="ECO:0000256" key="4">
    <source>
        <dbReference type="ARBA" id="ARBA00022989"/>
    </source>
</evidence>
<dbReference type="SUPFAM" id="SSF50182">
    <property type="entry name" value="Sm-like ribonucleoproteins"/>
    <property type="match status" value="1"/>
</dbReference>
<accession>A0ABU5L6U8</accession>
<evidence type="ECO:0000256" key="2">
    <source>
        <dbReference type="ARBA" id="ARBA00008017"/>
    </source>
</evidence>
<dbReference type="RefSeq" id="WP_322497354.1">
    <property type="nucleotide sequence ID" value="NZ_JARGYT010000007.1"/>
</dbReference>
<evidence type="ECO:0000256" key="1">
    <source>
        <dbReference type="ARBA" id="ARBA00004141"/>
    </source>
</evidence>
<dbReference type="EMBL" id="JARGYT010000007">
    <property type="protein sequence ID" value="MDZ5761850.1"/>
    <property type="molecule type" value="Genomic_DNA"/>
</dbReference>
<dbReference type="InterPro" id="IPR023408">
    <property type="entry name" value="MscS_beta-dom_sf"/>
</dbReference>
<reference evidence="8 9" key="1">
    <citation type="submission" date="2023-02" db="EMBL/GenBank/DDBJ databases">
        <title>Host association and intracellularity evolved multiple times independently in the Rickettsiales.</title>
        <authorList>
            <person name="Castelli M."/>
            <person name="Nardi T."/>
            <person name="Gammuto L."/>
            <person name="Bellinzona G."/>
            <person name="Sabaneyeva E."/>
            <person name="Potekhin A."/>
            <person name="Serra V."/>
            <person name="Petroni G."/>
            <person name="Sassera D."/>
        </authorList>
    </citation>
    <scope>NUCLEOTIDE SEQUENCE [LARGE SCALE GENOMIC DNA]</scope>
    <source>
        <strain evidence="8 9">BOD18</strain>
    </source>
</reference>
<dbReference type="Proteomes" id="UP001293791">
    <property type="component" value="Unassembled WGS sequence"/>
</dbReference>
<dbReference type="InterPro" id="IPR006685">
    <property type="entry name" value="MscS_channel_2nd"/>
</dbReference>
<evidence type="ECO:0000313" key="9">
    <source>
        <dbReference type="Proteomes" id="UP001293791"/>
    </source>
</evidence>
<feature type="transmembrane region" description="Helical" evidence="6">
    <location>
        <begin position="16"/>
        <end position="38"/>
    </location>
</feature>
<keyword evidence="3 6" id="KW-0812">Transmembrane</keyword>
<evidence type="ECO:0000256" key="3">
    <source>
        <dbReference type="ARBA" id="ARBA00022692"/>
    </source>
</evidence>
<evidence type="ECO:0000313" key="8">
    <source>
        <dbReference type="EMBL" id="MDZ5761850.1"/>
    </source>
</evidence>
<feature type="domain" description="Mechanosensitive ion channel MscS" evidence="7">
    <location>
        <begin position="185"/>
        <end position="257"/>
    </location>
</feature>
<dbReference type="PANTHER" id="PTHR30566">
    <property type="entry name" value="YNAI-RELATED MECHANOSENSITIVE ION CHANNEL"/>
    <property type="match status" value="1"/>
</dbReference>
<protein>
    <submittedName>
        <fullName evidence="8">Mechanosensitive ion channel protein</fullName>
    </submittedName>
</protein>
<keyword evidence="9" id="KW-1185">Reference proteome</keyword>
<dbReference type="InterPro" id="IPR011014">
    <property type="entry name" value="MscS_channel_TM-2"/>
</dbReference>
<comment type="similarity">
    <text evidence="2">Belongs to the MscS (TC 1.A.23) family.</text>
</comment>
<keyword evidence="4 6" id="KW-1133">Transmembrane helix</keyword>
<organism evidence="8 9">
    <name type="scientific">Candidatus Cyrtobacter comes</name>
    <dbReference type="NCBI Taxonomy" id="675776"/>
    <lineage>
        <taxon>Bacteria</taxon>
        <taxon>Pseudomonadati</taxon>
        <taxon>Pseudomonadota</taxon>
        <taxon>Alphaproteobacteria</taxon>
        <taxon>Rickettsiales</taxon>
        <taxon>Candidatus Midichloriaceae</taxon>
        <taxon>Candidatus Cyrtobacter</taxon>
    </lineage>
</organism>
<comment type="caution">
    <text evidence="8">The sequence shown here is derived from an EMBL/GenBank/DDBJ whole genome shotgun (WGS) entry which is preliminary data.</text>
</comment>
<name>A0ABU5L6U8_9RICK</name>
<dbReference type="Gene3D" id="2.30.30.60">
    <property type="match status" value="1"/>
</dbReference>
<evidence type="ECO:0000256" key="5">
    <source>
        <dbReference type="ARBA" id="ARBA00023136"/>
    </source>
</evidence>
<dbReference type="Pfam" id="PF00924">
    <property type="entry name" value="MS_channel_2nd"/>
    <property type="match status" value="1"/>
</dbReference>
<evidence type="ECO:0000256" key="6">
    <source>
        <dbReference type="SAM" id="Phobius"/>
    </source>
</evidence>
<feature type="transmembrane region" description="Helical" evidence="6">
    <location>
        <begin position="59"/>
        <end position="77"/>
    </location>
</feature>